<dbReference type="EMBL" id="UGYW01000002">
    <property type="protein sequence ID" value="SUJ16878.1"/>
    <property type="molecule type" value="Genomic_DNA"/>
</dbReference>
<protein>
    <submittedName>
        <fullName evidence="1">Uncharacterized protein</fullName>
    </submittedName>
</protein>
<proteinExistence type="predicted"/>
<reference evidence="1 2" key="1">
    <citation type="submission" date="2018-06" db="EMBL/GenBank/DDBJ databases">
        <authorList>
            <consortium name="Pathogen Informatics"/>
            <person name="Doyle S."/>
        </authorList>
    </citation>
    <scope>NUCLEOTIDE SEQUENCE [LARGE SCALE GENOMIC DNA]</scope>
    <source>
        <strain evidence="1 2">NCTC11388</strain>
    </source>
</reference>
<evidence type="ECO:0000313" key="2">
    <source>
        <dbReference type="Proteomes" id="UP000254893"/>
    </source>
</evidence>
<name>A0A380CB32_SPHSI</name>
<evidence type="ECO:0000313" key="1">
    <source>
        <dbReference type="EMBL" id="SUJ16878.1"/>
    </source>
</evidence>
<dbReference type="RefSeq" id="WP_002992664.1">
    <property type="nucleotide sequence ID" value="NZ_CP068082.1"/>
</dbReference>
<dbReference type="Proteomes" id="UP000254893">
    <property type="component" value="Unassembled WGS sequence"/>
</dbReference>
<dbReference type="AlphaFoldDB" id="A0A380CB32"/>
<accession>A0A380CB32</accession>
<dbReference type="GeneID" id="95428164"/>
<organism evidence="1 2">
    <name type="scientific">Sphingobacterium spiritivorum</name>
    <name type="common">Flavobacterium spiritivorum</name>
    <dbReference type="NCBI Taxonomy" id="258"/>
    <lineage>
        <taxon>Bacteria</taxon>
        <taxon>Pseudomonadati</taxon>
        <taxon>Bacteroidota</taxon>
        <taxon>Sphingobacteriia</taxon>
        <taxon>Sphingobacteriales</taxon>
        <taxon>Sphingobacteriaceae</taxon>
        <taxon>Sphingobacterium</taxon>
    </lineage>
</organism>
<sequence>MGLKLTPLNITLACILVWFFSELGHPETAMISIPWLGVLVVVLAVVDLLFRVWIKDLKRVWMFEIGFILVVGIVTVLIRI</sequence>
<gene>
    <name evidence="1" type="ORF">NCTC11388_02619</name>
</gene>